<dbReference type="AlphaFoldDB" id="A0A336LZ07"/>
<protein>
    <submittedName>
        <fullName evidence="1">CSON005558 protein</fullName>
    </submittedName>
</protein>
<sequence length="119" mass="13275">MYCKPSSSIIAPSKFSNRIFRKHSQRRWTNGISKLTVASIKCNSLRFRFCPSFPAIPRDCSFGIQLKISKPSSGGPFAKAISFNLGIFLNTSSLNDPFTVRYSKSDCVARKSENSLDVD</sequence>
<evidence type="ECO:0000313" key="1">
    <source>
        <dbReference type="EMBL" id="SSX21893.1"/>
    </source>
</evidence>
<reference evidence="1" key="1">
    <citation type="submission" date="2018-07" db="EMBL/GenBank/DDBJ databases">
        <authorList>
            <person name="Quirk P.G."/>
            <person name="Krulwich T.A."/>
        </authorList>
    </citation>
    <scope>NUCLEOTIDE SEQUENCE</scope>
</reference>
<gene>
    <name evidence="1" type="primary">CSON005558</name>
</gene>
<dbReference type="VEuPathDB" id="VectorBase:CSON005558"/>
<dbReference type="EMBL" id="UFQT01000218">
    <property type="protein sequence ID" value="SSX21893.1"/>
    <property type="molecule type" value="Genomic_DNA"/>
</dbReference>
<proteinExistence type="predicted"/>
<accession>A0A336LZ07</accession>
<name>A0A336LZ07_CULSO</name>
<organism evidence="1">
    <name type="scientific">Culicoides sonorensis</name>
    <name type="common">Biting midge</name>
    <dbReference type="NCBI Taxonomy" id="179676"/>
    <lineage>
        <taxon>Eukaryota</taxon>
        <taxon>Metazoa</taxon>
        <taxon>Ecdysozoa</taxon>
        <taxon>Arthropoda</taxon>
        <taxon>Hexapoda</taxon>
        <taxon>Insecta</taxon>
        <taxon>Pterygota</taxon>
        <taxon>Neoptera</taxon>
        <taxon>Endopterygota</taxon>
        <taxon>Diptera</taxon>
        <taxon>Nematocera</taxon>
        <taxon>Chironomoidea</taxon>
        <taxon>Ceratopogonidae</taxon>
        <taxon>Ceratopogoninae</taxon>
        <taxon>Culicoides</taxon>
        <taxon>Monoculicoides</taxon>
    </lineage>
</organism>